<reference evidence="1 2" key="1">
    <citation type="submission" date="2021-06" db="EMBL/GenBank/DDBJ databases">
        <authorList>
            <person name="Palmer J.M."/>
        </authorList>
    </citation>
    <scope>NUCLEOTIDE SEQUENCE [LARGE SCALE GENOMIC DNA]</scope>
    <source>
        <strain evidence="1 2">GA_2019</strain>
        <tissue evidence="1">Muscle</tissue>
    </source>
</reference>
<dbReference type="EMBL" id="JAHRIO010080150">
    <property type="protein sequence ID" value="MEQ2184095.1"/>
    <property type="molecule type" value="Genomic_DNA"/>
</dbReference>
<accession>A0ABV0PKT5</accession>
<evidence type="ECO:0000313" key="2">
    <source>
        <dbReference type="Proteomes" id="UP001476798"/>
    </source>
</evidence>
<name>A0ABV0PKT5_9TELE</name>
<gene>
    <name evidence="1" type="ORF">GOODEAATRI_004418</name>
</gene>
<proteinExistence type="predicted"/>
<keyword evidence="2" id="KW-1185">Reference proteome</keyword>
<sequence>MEDWDIISPKDVIGSELLLAERTRSLASAALPFTQSLLSQVGRTLSRVQQAFTWSYGEEIKPFKPPLNDSEFHSYLNGQGQLTRPEELRLRIYHGGVEPSLRKVPSFLPTVLIKLLILGDGHFSNGQTDCACGIYELIHHVAKRKVCYRQGKVNLRMHLSQLGSH</sequence>
<evidence type="ECO:0000313" key="1">
    <source>
        <dbReference type="EMBL" id="MEQ2184095.1"/>
    </source>
</evidence>
<organism evidence="1 2">
    <name type="scientific">Goodea atripinnis</name>
    <dbReference type="NCBI Taxonomy" id="208336"/>
    <lineage>
        <taxon>Eukaryota</taxon>
        <taxon>Metazoa</taxon>
        <taxon>Chordata</taxon>
        <taxon>Craniata</taxon>
        <taxon>Vertebrata</taxon>
        <taxon>Euteleostomi</taxon>
        <taxon>Actinopterygii</taxon>
        <taxon>Neopterygii</taxon>
        <taxon>Teleostei</taxon>
        <taxon>Neoteleostei</taxon>
        <taxon>Acanthomorphata</taxon>
        <taxon>Ovalentaria</taxon>
        <taxon>Atherinomorphae</taxon>
        <taxon>Cyprinodontiformes</taxon>
        <taxon>Goodeidae</taxon>
        <taxon>Goodea</taxon>
    </lineage>
</organism>
<comment type="caution">
    <text evidence="1">The sequence shown here is derived from an EMBL/GenBank/DDBJ whole genome shotgun (WGS) entry which is preliminary data.</text>
</comment>
<protein>
    <submittedName>
        <fullName evidence="1">Uncharacterized protein</fullName>
    </submittedName>
</protein>
<dbReference type="Proteomes" id="UP001476798">
    <property type="component" value="Unassembled WGS sequence"/>
</dbReference>